<accession>A0A1Y3BMN7</accession>
<evidence type="ECO:0000313" key="1">
    <source>
        <dbReference type="EMBL" id="OTF81347.1"/>
    </source>
</evidence>
<name>A0A1Y3BMN7_EURMA</name>
<dbReference type="OrthoDB" id="10388601at2759"/>
<organism evidence="1 2">
    <name type="scientific">Euroglyphus maynei</name>
    <name type="common">Mayne's house dust mite</name>
    <dbReference type="NCBI Taxonomy" id="6958"/>
    <lineage>
        <taxon>Eukaryota</taxon>
        <taxon>Metazoa</taxon>
        <taxon>Ecdysozoa</taxon>
        <taxon>Arthropoda</taxon>
        <taxon>Chelicerata</taxon>
        <taxon>Arachnida</taxon>
        <taxon>Acari</taxon>
        <taxon>Acariformes</taxon>
        <taxon>Sarcoptiformes</taxon>
        <taxon>Astigmata</taxon>
        <taxon>Psoroptidia</taxon>
        <taxon>Analgoidea</taxon>
        <taxon>Pyroglyphidae</taxon>
        <taxon>Pyroglyphinae</taxon>
        <taxon>Euroglyphus</taxon>
    </lineage>
</organism>
<evidence type="ECO:0000313" key="2">
    <source>
        <dbReference type="Proteomes" id="UP000194236"/>
    </source>
</evidence>
<gene>
    <name evidence="1" type="ORF">BLA29_003070</name>
</gene>
<keyword evidence="2" id="KW-1185">Reference proteome</keyword>
<dbReference type="AlphaFoldDB" id="A0A1Y3BMN7"/>
<protein>
    <submittedName>
        <fullName evidence="1">Uncharacterized protein</fullName>
    </submittedName>
</protein>
<comment type="caution">
    <text evidence="1">The sequence shown here is derived from an EMBL/GenBank/DDBJ whole genome shotgun (WGS) entry which is preliminary data.</text>
</comment>
<dbReference type="EMBL" id="MUJZ01014153">
    <property type="protein sequence ID" value="OTF81347.1"/>
    <property type="molecule type" value="Genomic_DNA"/>
</dbReference>
<sequence length="77" mass="8159">MTPGAKLASRRILYTIQLESKAFGLGFQTTALPTNAGADERLAAMAVKLNGDIAATKPSRPRIRKAFRVSDGEGLNG</sequence>
<proteinExistence type="predicted"/>
<reference evidence="1 2" key="1">
    <citation type="submission" date="2017-03" db="EMBL/GenBank/DDBJ databases">
        <title>Genome Survey of Euroglyphus maynei.</title>
        <authorList>
            <person name="Arlian L.G."/>
            <person name="Morgan M.S."/>
            <person name="Rider S.D."/>
        </authorList>
    </citation>
    <scope>NUCLEOTIDE SEQUENCE [LARGE SCALE GENOMIC DNA]</scope>
    <source>
        <strain evidence="1">Arlian Lab</strain>
        <tissue evidence="1">Whole body</tissue>
    </source>
</reference>
<dbReference type="Proteomes" id="UP000194236">
    <property type="component" value="Unassembled WGS sequence"/>
</dbReference>